<reference evidence="1" key="1">
    <citation type="submission" date="2019-11" db="EMBL/GenBank/DDBJ databases">
        <title>Nori genome reveals adaptations in red seaweeds to the harsh intertidal environment.</title>
        <authorList>
            <person name="Wang D."/>
            <person name="Mao Y."/>
        </authorList>
    </citation>
    <scope>NUCLEOTIDE SEQUENCE</scope>
    <source>
        <tissue evidence="1">Gametophyte</tissue>
    </source>
</reference>
<protein>
    <submittedName>
        <fullName evidence="1">Uncharacterized protein</fullName>
    </submittedName>
</protein>
<proteinExistence type="predicted"/>
<evidence type="ECO:0000313" key="1">
    <source>
        <dbReference type="EMBL" id="KAK1861453.1"/>
    </source>
</evidence>
<evidence type="ECO:0000313" key="2">
    <source>
        <dbReference type="Proteomes" id="UP000798662"/>
    </source>
</evidence>
<sequence>MMPAVARCAPRRLSAFVASHASVGLVRRAPAAPRATCLSQAASAWTAAGPLALRDGATYFRSPRARPAVCGAAAPRMTASTPSPPTADGEPTDPVGEGDPATDGDTVLVHYVGCLDDGTVFDSSRTRGEPLTFTIGAGSVIPGFDAGVRGLRPGGKRTTRIEADQAYGRRNEELLVKVPLESCPDGLKAGDVVRLSNGATATVDSVADGVATIDANHRLAGLALTFEMELVGYQQLLLGPPPAGQERFIGAAGCFWGVELAFQRHPGVTATKVGYTGGHVERPVYESVGTSGHAEAVAADYDPAVTSYSALVDLFFERLGASATTLNKAGGDEGPQYRSALYVDGPAQRATAEAAVAAASARLGTKVVTEVTDAVPFWLAEEVHQKYLEKRGQSAATGETETIRCYG</sequence>
<gene>
    <name evidence="1" type="ORF">I4F81_004037</name>
</gene>
<name>A0ACC3BV58_PYRYE</name>
<keyword evidence="2" id="KW-1185">Reference proteome</keyword>
<dbReference type="Proteomes" id="UP000798662">
    <property type="component" value="Chromosome 1"/>
</dbReference>
<dbReference type="EMBL" id="CM020618">
    <property type="protein sequence ID" value="KAK1861453.1"/>
    <property type="molecule type" value="Genomic_DNA"/>
</dbReference>
<accession>A0ACC3BV58</accession>
<organism evidence="1 2">
    <name type="scientific">Pyropia yezoensis</name>
    <name type="common">Susabi-nori</name>
    <name type="synonym">Porphyra yezoensis</name>
    <dbReference type="NCBI Taxonomy" id="2788"/>
    <lineage>
        <taxon>Eukaryota</taxon>
        <taxon>Rhodophyta</taxon>
        <taxon>Bangiophyceae</taxon>
        <taxon>Bangiales</taxon>
        <taxon>Bangiaceae</taxon>
        <taxon>Pyropia</taxon>
    </lineage>
</organism>
<comment type="caution">
    <text evidence="1">The sequence shown here is derived from an EMBL/GenBank/DDBJ whole genome shotgun (WGS) entry which is preliminary data.</text>
</comment>